<keyword evidence="3" id="KW-0238">DNA-binding</keyword>
<dbReference type="SUPFAM" id="SSF54171">
    <property type="entry name" value="DNA-binding domain"/>
    <property type="match status" value="1"/>
</dbReference>
<reference evidence="6 7" key="1">
    <citation type="journal article" date="2005" name="BMC Genomics">
        <title>Bacterial genome adaptation to niches: divergence of the potential virulence genes in three Burkholderia species of different survival strategies.</title>
        <authorList>
            <person name="Kim H.S."/>
            <person name="Schell M.A."/>
            <person name="Yu Y."/>
            <person name="Ulrich R.L."/>
            <person name="Sarria S.H."/>
            <person name="Nierman W.C."/>
            <person name="DeShazer D."/>
        </authorList>
    </citation>
    <scope>NUCLEOTIDE SEQUENCE [LARGE SCALE GENOMIC DNA]</scope>
    <source>
        <strain evidence="7">ATCC 700388 / DSM 13276 / CCUG 48851 / CIP 106301 / E264</strain>
    </source>
</reference>
<dbReference type="HOGENOM" id="CLU_049005_0_0_4"/>
<comment type="similarity">
    <text evidence="1">Belongs to the 'phage' integrase family.</text>
</comment>
<name>Q2T6J1_BURTA</name>
<evidence type="ECO:0000259" key="5">
    <source>
        <dbReference type="PROSITE" id="PS51898"/>
    </source>
</evidence>
<dbReference type="InterPro" id="IPR016177">
    <property type="entry name" value="DNA-bd_dom_sf"/>
</dbReference>
<dbReference type="InterPro" id="IPR010998">
    <property type="entry name" value="Integrase_recombinase_N"/>
</dbReference>
<dbReference type="GO" id="GO:0006310">
    <property type="term" value="P:DNA recombination"/>
    <property type="evidence" value="ECO:0007669"/>
    <property type="project" value="UniProtKB-KW"/>
</dbReference>
<feature type="domain" description="Tyr recombinase" evidence="5">
    <location>
        <begin position="178"/>
        <end position="371"/>
    </location>
</feature>
<dbReference type="PROSITE" id="PS51898">
    <property type="entry name" value="TYR_RECOMBINASE"/>
    <property type="match status" value="1"/>
</dbReference>
<dbReference type="Pfam" id="PF00589">
    <property type="entry name" value="Phage_integrase"/>
    <property type="match status" value="1"/>
</dbReference>
<dbReference type="GeneID" id="45118480"/>
<dbReference type="InterPro" id="IPR015094">
    <property type="entry name" value="Integrase_lambda-typ_DNA-bd_N"/>
</dbReference>
<sequence length="375" mass="41765">MAARRRNADRRNWPANLYQNSAGYFWYKNTATGKSYGLGRDFKVASAQARTANAELLHRAGDVSLINRIDGGKLTLDQWCDKYLQKFEASGKAGNTIKSVQSQIRAIKAAPFSTQSLMRVSTKEINDYIEGITESRGATITAKIRSRLQDVFRSAEAAGHIELGKNPAIPVKAPPVDVSRDRLTLDDFNAIVARTREDSTRCWAANAFELALLTGQRLSDIAAMTFDQVKDGFLWVEPIKSQGKVKLKIPVHVGLSSVKLTIEAVIKRCRDSVVSKHMVHFIHQRGSVKPGQKVYHDTISKTFAEMRDVAGITGREGRNPPSFHEIRSLAIRLYSDEYGPAFAQALVGHTSAQMTALYRDNRGREWTEVKLAQSK</sequence>
<evidence type="ECO:0000256" key="3">
    <source>
        <dbReference type="ARBA" id="ARBA00023125"/>
    </source>
</evidence>
<dbReference type="InterPro" id="IPR011010">
    <property type="entry name" value="DNA_brk_join_enz"/>
</dbReference>
<dbReference type="KEGG" id="bte:BTH_II1011"/>
<accession>Q2T6J1</accession>
<keyword evidence="4" id="KW-0233">DNA recombination</keyword>
<proteinExistence type="inferred from homology"/>
<organism evidence="6 7">
    <name type="scientific">Burkholderia thailandensis (strain ATCC 700388 / DSM 13276 / CCUG 48851 / CIP 106301 / E264)</name>
    <dbReference type="NCBI Taxonomy" id="271848"/>
    <lineage>
        <taxon>Bacteria</taxon>
        <taxon>Pseudomonadati</taxon>
        <taxon>Pseudomonadota</taxon>
        <taxon>Betaproteobacteria</taxon>
        <taxon>Burkholderiales</taxon>
        <taxon>Burkholderiaceae</taxon>
        <taxon>Burkholderia</taxon>
        <taxon>pseudomallei group</taxon>
    </lineage>
</organism>
<evidence type="ECO:0000256" key="4">
    <source>
        <dbReference type="ARBA" id="ARBA00023172"/>
    </source>
</evidence>
<gene>
    <name evidence="6" type="ordered locus">BTH_II1011</name>
</gene>
<dbReference type="GO" id="GO:0008907">
    <property type="term" value="F:integrase activity"/>
    <property type="evidence" value="ECO:0007669"/>
    <property type="project" value="InterPro"/>
</dbReference>
<dbReference type="AlphaFoldDB" id="Q2T6J1"/>
<dbReference type="GO" id="GO:0003677">
    <property type="term" value="F:DNA binding"/>
    <property type="evidence" value="ECO:0007669"/>
    <property type="project" value="UniProtKB-KW"/>
</dbReference>
<keyword evidence="2" id="KW-0229">DNA integration</keyword>
<dbReference type="Gene3D" id="3.30.160.60">
    <property type="entry name" value="Classic Zinc Finger"/>
    <property type="match status" value="1"/>
</dbReference>
<dbReference type="Proteomes" id="UP000001930">
    <property type="component" value="Chromosome II"/>
</dbReference>
<dbReference type="EMBL" id="CP000085">
    <property type="protein sequence ID" value="ABC35684.1"/>
    <property type="molecule type" value="Genomic_DNA"/>
</dbReference>
<dbReference type="Gene3D" id="1.10.150.130">
    <property type="match status" value="1"/>
</dbReference>
<dbReference type="RefSeq" id="WP_004548994.1">
    <property type="nucleotide sequence ID" value="NC_007650.1"/>
</dbReference>
<dbReference type="InterPro" id="IPR013762">
    <property type="entry name" value="Integrase-like_cat_sf"/>
</dbReference>
<dbReference type="SUPFAM" id="SSF56349">
    <property type="entry name" value="DNA breaking-rejoining enzymes"/>
    <property type="match status" value="1"/>
</dbReference>
<dbReference type="InterPro" id="IPR002104">
    <property type="entry name" value="Integrase_catalytic"/>
</dbReference>
<protein>
    <submittedName>
        <fullName evidence="6">Integrase-like protein</fullName>
    </submittedName>
</protein>
<evidence type="ECO:0000256" key="1">
    <source>
        <dbReference type="ARBA" id="ARBA00008857"/>
    </source>
</evidence>
<evidence type="ECO:0000313" key="7">
    <source>
        <dbReference type="Proteomes" id="UP000001930"/>
    </source>
</evidence>
<dbReference type="Gene3D" id="1.10.443.10">
    <property type="entry name" value="Intergrase catalytic core"/>
    <property type="match status" value="1"/>
</dbReference>
<evidence type="ECO:0000256" key="2">
    <source>
        <dbReference type="ARBA" id="ARBA00022908"/>
    </source>
</evidence>
<evidence type="ECO:0000313" key="6">
    <source>
        <dbReference type="EMBL" id="ABC35684.1"/>
    </source>
</evidence>
<dbReference type="Pfam" id="PF09003">
    <property type="entry name" value="Arm-DNA-bind_1"/>
    <property type="match status" value="1"/>
</dbReference>
<keyword evidence="7" id="KW-1185">Reference proteome</keyword>